<dbReference type="OrthoDB" id="39703at2"/>
<feature type="compositionally biased region" description="Low complexity" evidence="1">
    <location>
        <begin position="484"/>
        <end position="509"/>
    </location>
</feature>
<evidence type="ECO:0000313" key="4">
    <source>
        <dbReference type="Proteomes" id="UP000293291"/>
    </source>
</evidence>
<proteinExistence type="predicted"/>
<feature type="region of interest" description="Disordered" evidence="1">
    <location>
        <begin position="422"/>
        <end position="509"/>
    </location>
</feature>
<keyword evidence="4" id="KW-1185">Reference proteome</keyword>
<dbReference type="EMBL" id="SDWU01000018">
    <property type="protein sequence ID" value="RYB99654.1"/>
    <property type="molecule type" value="Genomic_DNA"/>
</dbReference>
<evidence type="ECO:0008006" key="5">
    <source>
        <dbReference type="Google" id="ProtNLM"/>
    </source>
</evidence>
<protein>
    <recommendedName>
        <fullName evidence="5">Ig-like domain repeat protein</fullName>
    </recommendedName>
</protein>
<dbReference type="RefSeq" id="WP_129456185.1">
    <property type="nucleotide sequence ID" value="NZ_JACXYX010000005.1"/>
</dbReference>
<feature type="compositionally biased region" description="Pro residues" evidence="1">
    <location>
        <begin position="459"/>
        <end position="477"/>
    </location>
</feature>
<name>A0A4Q2S8Z1_9ACTN</name>
<evidence type="ECO:0000256" key="1">
    <source>
        <dbReference type="SAM" id="MobiDB-lite"/>
    </source>
</evidence>
<reference evidence="3 4" key="1">
    <citation type="submission" date="2019-01" db="EMBL/GenBank/DDBJ databases">
        <title>Novel species of Nocardioides.</title>
        <authorList>
            <person name="Liu Q."/>
            <person name="Xin Y.-H."/>
        </authorList>
    </citation>
    <scope>NUCLEOTIDE SEQUENCE [LARGE SCALE GENOMIC DNA]</scope>
    <source>
        <strain evidence="3 4">CGMCC 4.6875</strain>
    </source>
</reference>
<comment type="caution">
    <text evidence="3">The sequence shown here is derived from an EMBL/GenBank/DDBJ whole genome shotgun (WGS) entry which is preliminary data.</text>
</comment>
<feature type="signal peptide" evidence="2">
    <location>
        <begin position="1"/>
        <end position="26"/>
    </location>
</feature>
<organism evidence="3 4">
    <name type="scientific">Nocardioides ganghwensis</name>
    <dbReference type="NCBI Taxonomy" id="252230"/>
    <lineage>
        <taxon>Bacteria</taxon>
        <taxon>Bacillati</taxon>
        <taxon>Actinomycetota</taxon>
        <taxon>Actinomycetes</taxon>
        <taxon>Propionibacteriales</taxon>
        <taxon>Nocardioidaceae</taxon>
        <taxon>Nocardioides</taxon>
    </lineage>
</organism>
<gene>
    <name evidence="3" type="ORF">EUA07_16030</name>
</gene>
<sequence length="509" mass="53711">MRRTVIAALATMVLGIGLLSPPAAHAAANSYVVSGHPITSAPGMALLGDSCSTSGATPPTVNTFERDGGTLGSSALGWSITQADFEAGPVATLAGNPDSLNAYHVDVLAPAGTSGHAYARINWDADTWYIGWASVDVPASGWQVLDLVNRSYTWTLYDAGTTTTYESPLTVQAFVTGPGFQAISLGVLLGCGGEQFFVDRMVLGNAENSSSYDFEKKPPPPPPDTGHLMAHMEWSTNGKDVEVGEGLTIRYGQRVWLLGHGHLHFANGTNEWYSGQGTLHKQPATGDRTAAASGTFNATQYAGFPVAPKTNTIYQFTVAGHQGRPTAESKRVTVWVQPKVKAKIRDKNLVQGQTLAVRGRILPAAKRVKVTLQRKVGKKWTKLSTSRTKKRGRFDLATTVRQTGSWKVRVTVAATLDNAGTTTGQRKVTVKRYVPPKKNPGPPKPPPPDPTPEVGGVSTPPPPPAPPEDAPKPPPRPTNTGRIAADADAGGVAGRVRAGAVEGESGAKP</sequence>
<dbReference type="Proteomes" id="UP000293291">
    <property type="component" value="Unassembled WGS sequence"/>
</dbReference>
<keyword evidence="2" id="KW-0732">Signal</keyword>
<feature type="chain" id="PRO_5020369013" description="Ig-like domain repeat protein" evidence="2">
    <location>
        <begin position="27"/>
        <end position="509"/>
    </location>
</feature>
<evidence type="ECO:0000313" key="3">
    <source>
        <dbReference type="EMBL" id="RYB99654.1"/>
    </source>
</evidence>
<dbReference type="AlphaFoldDB" id="A0A4Q2S8Z1"/>
<accession>A0A4Q2S8Z1</accession>
<evidence type="ECO:0000256" key="2">
    <source>
        <dbReference type="SAM" id="SignalP"/>
    </source>
</evidence>
<feature type="compositionally biased region" description="Pro residues" evidence="1">
    <location>
        <begin position="437"/>
        <end position="451"/>
    </location>
</feature>